<gene>
    <name evidence="2" type="ORF">Fot_24142</name>
</gene>
<organism evidence="2 3">
    <name type="scientific">Forsythia ovata</name>
    <dbReference type="NCBI Taxonomy" id="205694"/>
    <lineage>
        <taxon>Eukaryota</taxon>
        <taxon>Viridiplantae</taxon>
        <taxon>Streptophyta</taxon>
        <taxon>Embryophyta</taxon>
        <taxon>Tracheophyta</taxon>
        <taxon>Spermatophyta</taxon>
        <taxon>Magnoliopsida</taxon>
        <taxon>eudicotyledons</taxon>
        <taxon>Gunneridae</taxon>
        <taxon>Pentapetalae</taxon>
        <taxon>asterids</taxon>
        <taxon>lamiids</taxon>
        <taxon>Lamiales</taxon>
        <taxon>Oleaceae</taxon>
        <taxon>Forsythieae</taxon>
        <taxon>Forsythia</taxon>
    </lineage>
</organism>
<evidence type="ECO:0000313" key="2">
    <source>
        <dbReference type="EMBL" id="KAL2520219.1"/>
    </source>
</evidence>
<dbReference type="AlphaFoldDB" id="A0ABD1U5E0"/>
<sequence>MAIAAAGCIVGNSSYLRIQQIVSNQSYNFKDYKQISFPCLHKSTKVMLTWDFEEKRNFCVHGSLKPEAPLPSGQSPPFNFKDACSKIWILDMVLKGVLPYFISKCGHLLKVKVEMAEQIMDLVERVAEEVEKILKIIIKSLPEDGIFTKFMDFVEILAEKIAETAHFFKFFLDEVLKVEKQLESDPKSLADEAHESSKETNYGE</sequence>
<dbReference type="PANTHER" id="PTHR33735">
    <property type="entry name" value="EXPRESSED PROTEIN"/>
    <property type="match status" value="1"/>
</dbReference>
<dbReference type="PANTHER" id="PTHR33735:SF14">
    <property type="entry name" value="PHAGE CAPSID SCAFFOLDING PROTEIN (GPO) SERINE PEPTIDASE"/>
    <property type="match status" value="1"/>
</dbReference>
<dbReference type="Proteomes" id="UP001604277">
    <property type="component" value="Unassembled WGS sequence"/>
</dbReference>
<feature type="region of interest" description="Disordered" evidence="1">
    <location>
        <begin position="183"/>
        <end position="204"/>
    </location>
</feature>
<accession>A0ABD1U5E0</accession>
<comment type="caution">
    <text evidence="2">The sequence shown here is derived from an EMBL/GenBank/DDBJ whole genome shotgun (WGS) entry which is preliminary data.</text>
</comment>
<proteinExistence type="predicted"/>
<dbReference type="EMBL" id="JBFOLJ010000007">
    <property type="protein sequence ID" value="KAL2520219.1"/>
    <property type="molecule type" value="Genomic_DNA"/>
</dbReference>
<evidence type="ECO:0000313" key="3">
    <source>
        <dbReference type="Proteomes" id="UP001604277"/>
    </source>
</evidence>
<feature type="compositionally biased region" description="Basic and acidic residues" evidence="1">
    <location>
        <begin position="183"/>
        <end position="198"/>
    </location>
</feature>
<evidence type="ECO:0000256" key="1">
    <source>
        <dbReference type="SAM" id="MobiDB-lite"/>
    </source>
</evidence>
<name>A0ABD1U5E0_9LAMI</name>
<reference evidence="3" key="1">
    <citation type="submission" date="2024-07" db="EMBL/GenBank/DDBJ databases">
        <title>Two chromosome-level genome assemblies of Korean endemic species Abeliophyllum distichum and Forsythia ovata (Oleaceae).</title>
        <authorList>
            <person name="Jang H."/>
        </authorList>
    </citation>
    <scope>NUCLEOTIDE SEQUENCE [LARGE SCALE GENOMIC DNA]</scope>
</reference>
<keyword evidence="3" id="KW-1185">Reference proteome</keyword>
<protein>
    <submittedName>
        <fullName evidence="2">Uncharacterized protein</fullName>
    </submittedName>
</protein>